<keyword evidence="2" id="KW-0813">Transport</keyword>
<gene>
    <name evidence="8" type="ORF">MUO14_15585</name>
</gene>
<dbReference type="Proteomes" id="UP000831880">
    <property type="component" value="Chromosome"/>
</dbReference>
<dbReference type="Pfam" id="PF00375">
    <property type="entry name" value="SDF"/>
    <property type="match status" value="1"/>
</dbReference>
<feature type="transmembrane region" description="Helical" evidence="7">
    <location>
        <begin position="45"/>
        <end position="71"/>
    </location>
</feature>
<sequence length="426" mass="44983">MGEKKAEEKKSLFKKFMEMNLFTKIMIGFAVGIIAGLILREEAAMFAFLGTILVNLLQMIVAPLIFCVIVGAIANVGKGNNKKLGRIGLKTVMWFLGTTAFAILIGLFFANLLNVGTGVTIPTPGDATEVTEAAEGFSVMDTIVNIVPVSIFEALAENSLLSIIFFALLLGFSTLALGESGEKVRDFFNTGQKLMTRLTEIVLEFTPIGVFGLMADVVGNVGLDILFPYAKAIIALFLACILFIVIVQAGVLVGGVVKISPIRFLREMKDAMAFAFATCSSVATLPLTLKATLRLGADEDTTNFAVPLGSVINMNGTAIYQAVSVIFVAQIYGVELSIETQLMVMLTATLASIGTAGVPGSGLIMSVIVLQAAGLPLEGVALLAGIDRIMNMGRIVPNIVGDAATALLVSKSEGTLDVNLKEKKVG</sequence>
<dbReference type="PANTHER" id="PTHR42865">
    <property type="entry name" value="PROTON/GLUTAMATE-ASPARTATE SYMPORTER"/>
    <property type="match status" value="1"/>
</dbReference>
<proteinExistence type="predicted"/>
<feature type="transmembrane region" description="Helical" evidence="7">
    <location>
        <begin position="92"/>
        <end position="113"/>
    </location>
</feature>
<evidence type="ECO:0000313" key="9">
    <source>
        <dbReference type="Proteomes" id="UP000831880"/>
    </source>
</evidence>
<dbReference type="PANTHER" id="PTHR42865:SF7">
    <property type="entry name" value="PROTON_GLUTAMATE-ASPARTATE SYMPORTER"/>
    <property type="match status" value="1"/>
</dbReference>
<keyword evidence="9" id="KW-1185">Reference proteome</keyword>
<dbReference type="InterPro" id="IPR001991">
    <property type="entry name" value="Na-dicarboxylate_symporter"/>
</dbReference>
<evidence type="ECO:0000313" key="8">
    <source>
        <dbReference type="EMBL" id="UOQ91927.1"/>
    </source>
</evidence>
<comment type="subcellular location">
    <subcellularLocation>
        <location evidence="1">Cell membrane</location>
        <topology evidence="1">Multi-pass membrane protein</topology>
    </subcellularLocation>
</comment>
<keyword evidence="4 7" id="KW-0812">Transmembrane</keyword>
<name>A0ABY4GYR4_9BACI</name>
<evidence type="ECO:0000256" key="4">
    <source>
        <dbReference type="ARBA" id="ARBA00022692"/>
    </source>
</evidence>
<dbReference type="SUPFAM" id="SSF118215">
    <property type="entry name" value="Proton glutamate symport protein"/>
    <property type="match status" value="1"/>
</dbReference>
<protein>
    <submittedName>
        <fullName evidence="8">Dicarboxylate/amino acid:cation symporter</fullName>
    </submittedName>
</protein>
<feature type="transmembrane region" description="Helical" evidence="7">
    <location>
        <begin position="309"/>
        <end position="329"/>
    </location>
</feature>
<feature type="transmembrane region" description="Helical" evidence="7">
    <location>
        <begin position="341"/>
        <end position="358"/>
    </location>
</feature>
<accession>A0ABY4GYR4</accession>
<dbReference type="RefSeq" id="WP_244751538.1">
    <property type="nucleotide sequence ID" value="NZ_CP095074.1"/>
</dbReference>
<keyword evidence="3" id="KW-1003">Cell membrane</keyword>
<feature type="transmembrane region" description="Helical" evidence="7">
    <location>
        <begin position="21"/>
        <end position="39"/>
    </location>
</feature>
<dbReference type="EMBL" id="CP095074">
    <property type="protein sequence ID" value="UOQ91927.1"/>
    <property type="molecule type" value="Genomic_DNA"/>
</dbReference>
<keyword evidence="6 7" id="KW-0472">Membrane</keyword>
<keyword evidence="5 7" id="KW-1133">Transmembrane helix</keyword>
<feature type="transmembrane region" description="Helical" evidence="7">
    <location>
        <begin position="160"/>
        <end position="180"/>
    </location>
</feature>
<evidence type="ECO:0000256" key="6">
    <source>
        <dbReference type="ARBA" id="ARBA00023136"/>
    </source>
</evidence>
<dbReference type="InterPro" id="IPR036458">
    <property type="entry name" value="Na:dicarbo_symporter_sf"/>
</dbReference>
<evidence type="ECO:0000256" key="3">
    <source>
        <dbReference type="ARBA" id="ARBA00022475"/>
    </source>
</evidence>
<reference evidence="8 9" key="1">
    <citation type="submission" date="2022-04" db="EMBL/GenBank/DDBJ databases">
        <title>Halobacillus sp. isolated from saltern.</title>
        <authorList>
            <person name="Won M."/>
            <person name="Lee C.-M."/>
            <person name="Woen H.-Y."/>
            <person name="Kwon S.-W."/>
        </authorList>
    </citation>
    <scope>NUCLEOTIDE SEQUENCE [LARGE SCALE GENOMIC DNA]</scope>
    <source>
        <strain evidence="8 9">SSTM10-2</strain>
    </source>
</reference>
<feature type="transmembrane region" description="Helical" evidence="7">
    <location>
        <begin position="271"/>
        <end position="289"/>
    </location>
</feature>
<dbReference type="Gene3D" id="1.10.3860.10">
    <property type="entry name" value="Sodium:dicarboxylate symporter"/>
    <property type="match status" value="1"/>
</dbReference>
<evidence type="ECO:0000256" key="1">
    <source>
        <dbReference type="ARBA" id="ARBA00004651"/>
    </source>
</evidence>
<organism evidence="8 9">
    <name type="scientific">Halobacillus shinanisalinarum</name>
    <dbReference type="NCBI Taxonomy" id="2932258"/>
    <lineage>
        <taxon>Bacteria</taxon>
        <taxon>Bacillati</taxon>
        <taxon>Bacillota</taxon>
        <taxon>Bacilli</taxon>
        <taxon>Bacillales</taxon>
        <taxon>Bacillaceae</taxon>
        <taxon>Halobacillus</taxon>
    </lineage>
</organism>
<evidence type="ECO:0000256" key="5">
    <source>
        <dbReference type="ARBA" id="ARBA00022989"/>
    </source>
</evidence>
<dbReference type="PRINTS" id="PR00173">
    <property type="entry name" value="EDTRNSPORT"/>
</dbReference>
<feature type="transmembrane region" description="Helical" evidence="7">
    <location>
        <begin position="364"/>
        <end position="386"/>
    </location>
</feature>
<evidence type="ECO:0000256" key="7">
    <source>
        <dbReference type="SAM" id="Phobius"/>
    </source>
</evidence>
<feature type="transmembrane region" description="Helical" evidence="7">
    <location>
        <begin position="233"/>
        <end position="259"/>
    </location>
</feature>
<evidence type="ECO:0000256" key="2">
    <source>
        <dbReference type="ARBA" id="ARBA00022448"/>
    </source>
</evidence>
<feature type="transmembrane region" description="Helical" evidence="7">
    <location>
        <begin position="201"/>
        <end position="221"/>
    </location>
</feature>